<feature type="coiled-coil region" evidence="1">
    <location>
        <begin position="12"/>
        <end position="67"/>
    </location>
</feature>
<evidence type="ECO:0000256" key="1">
    <source>
        <dbReference type="SAM" id="Coils"/>
    </source>
</evidence>
<keyword evidence="1" id="KW-0175">Coiled coil</keyword>
<protein>
    <submittedName>
        <fullName evidence="2">Uncharacterized protein</fullName>
    </submittedName>
</protein>
<dbReference type="AlphaFoldDB" id="A0A6A6DGN6"/>
<organism evidence="2 3">
    <name type="scientific">Zopfia rhizophila CBS 207.26</name>
    <dbReference type="NCBI Taxonomy" id="1314779"/>
    <lineage>
        <taxon>Eukaryota</taxon>
        <taxon>Fungi</taxon>
        <taxon>Dikarya</taxon>
        <taxon>Ascomycota</taxon>
        <taxon>Pezizomycotina</taxon>
        <taxon>Dothideomycetes</taxon>
        <taxon>Dothideomycetes incertae sedis</taxon>
        <taxon>Zopfiaceae</taxon>
        <taxon>Zopfia</taxon>
    </lineage>
</organism>
<dbReference type="OrthoDB" id="3801226at2759"/>
<dbReference type="EMBL" id="ML994701">
    <property type="protein sequence ID" value="KAF2176746.1"/>
    <property type="molecule type" value="Genomic_DNA"/>
</dbReference>
<dbReference type="Proteomes" id="UP000800200">
    <property type="component" value="Unassembled WGS sequence"/>
</dbReference>
<sequence>MGNNPHDSWSRMRHLKKESNEIARDTEELENQIKDLKKQVRARKALRQSVENEFEEELKRYAKAECLKLATECHSALPRELRDLVFAYLCVQEHPIEIRSIFDFDAKKDDSLYDSGDENENDAGVESEILFRLPPHRNRSAEEILESPDAHFLNPDYVGKEMAAEISQMYYSRNTFEVLDNDNSELDFLLNKDWFNVGFAPCELIRKLRVHVRCEDFDKDGLRNTADYILGRAGQSEEKYFLDAVYYNLEDLSEIKDKDKLELELVITTALESEDDVDNDRIFMNILEAVKKPVYDFKHAGSKVTVLHRDATAKPYFEMDISKKFKVTAEDWRKELEDHGEVWLPCTNYIYHDMIGDDDEELFRCIFRRRWGMDGIYFTDSEEDDYEDDEDFDDDEEDE</sequence>
<evidence type="ECO:0000313" key="2">
    <source>
        <dbReference type="EMBL" id="KAF2176746.1"/>
    </source>
</evidence>
<accession>A0A6A6DGN6</accession>
<proteinExistence type="predicted"/>
<reference evidence="2" key="1">
    <citation type="journal article" date="2020" name="Stud. Mycol.">
        <title>101 Dothideomycetes genomes: a test case for predicting lifestyles and emergence of pathogens.</title>
        <authorList>
            <person name="Haridas S."/>
            <person name="Albert R."/>
            <person name="Binder M."/>
            <person name="Bloem J."/>
            <person name="Labutti K."/>
            <person name="Salamov A."/>
            <person name="Andreopoulos B."/>
            <person name="Baker S."/>
            <person name="Barry K."/>
            <person name="Bills G."/>
            <person name="Bluhm B."/>
            <person name="Cannon C."/>
            <person name="Castanera R."/>
            <person name="Culley D."/>
            <person name="Daum C."/>
            <person name="Ezra D."/>
            <person name="Gonzalez J."/>
            <person name="Henrissat B."/>
            <person name="Kuo A."/>
            <person name="Liang C."/>
            <person name="Lipzen A."/>
            <person name="Lutzoni F."/>
            <person name="Magnuson J."/>
            <person name="Mondo S."/>
            <person name="Nolan M."/>
            <person name="Ohm R."/>
            <person name="Pangilinan J."/>
            <person name="Park H.-J."/>
            <person name="Ramirez L."/>
            <person name="Alfaro M."/>
            <person name="Sun H."/>
            <person name="Tritt A."/>
            <person name="Yoshinaga Y."/>
            <person name="Zwiers L.-H."/>
            <person name="Turgeon B."/>
            <person name="Goodwin S."/>
            <person name="Spatafora J."/>
            <person name="Crous P."/>
            <person name="Grigoriev I."/>
        </authorList>
    </citation>
    <scope>NUCLEOTIDE SEQUENCE</scope>
    <source>
        <strain evidence="2">CBS 207.26</strain>
    </source>
</reference>
<name>A0A6A6DGN6_9PEZI</name>
<evidence type="ECO:0000313" key="3">
    <source>
        <dbReference type="Proteomes" id="UP000800200"/>
    </source>
</evidence>
<gene>
    <name evidence="2" type="ORF">K469DRAFT_755467</name>
</gene>
<keyword evidence="3" id="KW-1185">Reference proteome</keyword>